<dbReference type="Proteomes" id="UP000342249">
    <property type="component" value="Unassembled WGS sequence"/>
</dbReference>
<reference evidence="1 2" key="1">
    <citation type="journal article" date="2019" name="Lett. Appl. Microbiol.">
        <title>A case of 'blown pack' spoilage of vacuum-packaged pork likely associated with Clostridium estertheticum in Canada.</title>
        <authorList>
            <person name="Zhang P."/>
            <person name="Ward P."/>
            <person name="McMullen L.M."/>
            <person name="Yang X."/>
        </authorList>
    </citation>
    <scope>NUCLEOTIDE SEQUENCE [LARGE SCALE GENOMIC DNA]</scope>
    <source>
        <strain evidence="1 2">MA19</strain>
    </source>
</reference>
<organism evidence="1 2">
    <name type="scientific">Clostridium estertheticum</name>
    <dbReference type="NCBI Taxonomy" id="238834"/>
    <lineage>
        <taxon>Bacteria</taxon>
        <taxon>Bacillati</taxon>
        <taxon>Bacillota</taxon>
        <taxon>Clostridia</taxon>
        <taxon>Eubacteriales</taxon>
        <taxon>Clostridiaceae</taxon>
        <taxon>Clostridium</taxon>
    </lineage>
</organism>
<protein>
    <submittedName>
        <fullName evidence="1">Uncharacterized protein</fullName>
    </submittedName>
</protein>
<dbReference type="EMBL" id="SPSF01000071">
    <property type="protein sequence ID" value="MPQ64992.1"/>
    <property type="molecule type" value="Genomic_DNA"/>
</dbReference>
<sequence length="254" mass="28058">MPNLGEQLNQFKDGVLFTGLFMGGAKALETAAPWIKKGASKVMHNIEKNVNKFGKYIDDLVPSKAVTPDGQIVYIKNDPMKSGGGGKKVELNKQQKEYNKAVEEIKNAKGDKVVGNTDTLLKGIDRGKPETYYSYTDLKKLIKKSGLSGNGKGLEAHHLLEKQFADVLGVNKNDIISVSLTPQWHRNVNSAMGNNIDNLINSKLDSILTNTGKSSAGVQEIWEAHRDVYEKIGQSDWANAIYEGYVKKFNVPYK</sequence>
<proteinExistence type="predicted"/>
<evidence type="ECO:0000313" key="2">
    <source>
        <dbReference type="Proteomes" id="UP000342249"/>
    </source>
</evidence>
<dbReference type="AlphaFoldDB" id="A0A5N7J8F7"/>
<evidence type="ECO:0000313" key="1">
    <source>
        <dbReference type="EMBL" id="MPQ64992.1"/>
    </source>
</evidence>
<accession>A0A5N7J8F7</accession>
<gene>
    <name evidence="1" type="ORF">E4V82_23300</name>
</gene>
<comment type="caution">
    <text evidence="1">The sequence shown here is derived from an EMBL/GenBank/DDBJ whole genome shotgun (WGS) entry which is preliminary data.</text>
</comment>
<name>A0A5N7J8F7_9CLOT</name>